<reference evidence="2" key="1">
    <citation type="submission" date="2017-08" db="EMBL/GenBank/DDBJ databases">
        <authorList>
            <person name="Varghese N."/>
            <person name="Submissions S."/>
        </authorList>
    </citation>
    <scope>NUCLEOTIDE SEQUENCE [LARGE SCALE GENOMIC DNA]</scope>
    <source>
        <strain evidence="2">AP-Melu-1000-B4</strain>
    </source>
</reference>
<dbReference type="OrthoDB" id="9133981at2"/>
<dbReference type="RefSeq" id="WP_096673036.1">
    <property type="nucleotide sequence ID" value="NZ_OANS01000002.1"/>
</dbReference>
<accession>A0A240DZX0</accession>
<dbReference type="Proteomes" id="UP000218069">
    <property type="component" value="Unassembled WGS sequence"/>
</dbReference>
<evidence type="ECO:0000313" key="2">
    <source>
        <dbReference type="Proteomes" id="UP000218069"/>
    </source>
</evidence>
<name>A0A240DZX0_9BURK</name>
<proteinExistence type="predicted"/>
<evidence type="ECO:0000313" key="1">
    <source>
        <dbReference type="EMBL" id="SNX28728.1"/>
    </source>
</evidence>
<organism evidence="1 2">
    <name type="scientific">Polynucleobacter meluiroseus</name>
    <dbReference type="NCBI Taxonomy" id="1938814"/>
    <lineage>
        <taxon>Bacteria</taxon>
        <taxon>Pseudomonadati</taxon>
        <taxon>Pseudomonadota</taxon>
        <taxon>Betaproteobacteria</taxon>
        <taxon>Burkholderiales</taxon>
        <taxon>Burkholderiaceae</taxon>
        <taxon>Polynucleobacter</taxon>
    </lineage>
</organism>
<gene>
    <name evidence="1" type="ORF">SAMN06295945_1074</name>
</gene>
<dbReference type="EMBL" id="OANS01000002">
    <property type="protein sequence ID" value="SNX28728.1"/>
    <property type="molecule type" value="Genomic_DNA"/>
</dbReference>
<sequence length="69" mass="7970">MSGKYAIYVVVKSKDGQIESKDHGLLNLINRHHCDTALAAFHKDWNTYCLHHLGHVLEIVDVGYEWSYE</sequence>
<protein>
    <submittedName>
        <fullName evidence="1">Uncharacterized protein</fullName>
    </submittedName>
</protein>
<keyword evidence="2" id="KW-1185">Reference proteome</keyword>
<dbReference type="AlphaFoldDB" id="A0A240DZX0"/>